<name>A0AAV4V7D9_CAEEX</name>
<protein>
    <submittedName>
        <fullName evidence="1">Uncharacterized protein</fullName>
    </submittedName>
</protein>
<dbReference type="AlphaFoldDB" id="A0AAV4V7D9"/>
<proteinExistence type="predicted"/>
<comment type="caution">
    <text evidence="1">The sequence shown here is derived from an EMBL/GenBank/DDBJ whole genome shotgun (WGS) entry which is preliminary data.</text>
</comment>
<sequence>MDVLPREGEQRKPAAFYLWKYQVNKRGGNSKPISMELISIFTMQKKGKKYRYWVKADQMNTYVQGDPQCIQGQIQRRQKKEERCSQMKI</sequence>
<organism evidence="1 2">
    <name type="scientific">Caerostris extrusa</name>
    <name type="common">Bark spider</name>
    <name type="synonym">Caerostris bankana</name>
    <dbReference type="NCBI Taxonomy" id="172846"/>
    <lineage>
        <taxon>Eukaryota</taxon>
        <taxon>Metazoa</taxon>
        <taxon>Ecdysozoa</taxon>
        <taxon>Arthropoda</taxon>
        <taxon>Chelicerata</taxon>
        <taxon>Arachnida</taxon>
        <taxon>Araneae</taxon>
        <taxon>Araneomorphae</taxon>
        <taxon>Entelegynae</taxon>
        <taxon>Araneoidea</taxon>
        <taxon>Araneidae</taxon>
        <taxon>Caerostris</taxon>
    </lineage>
</organism>
<keyword evidence="2" id="KW-1185">Reference proteome</keyword>
<reference evidence="1 2" key="1">
    <citation type="submission" date="2021-06" db="EMBL/GenBank/DDBJ databases">
        <title>Caerostris extrusa draft genome.</title>
        <authorList>
            <person name="Kono N."/>
            <person name="Arakawa K."/>
        </authorList>
    </citation>
    <scope>NUCLEOTIDE SEQUENCE [LARGE SCALE GENOMIC DNA]</scope>
</reference>
<accession>A0AAV4V7D9</accession>
<evidence type="ECO:0000313" key="1">
    <source>
        <dbReference type="EMBL" id="GIY65885.1"/>
    </source>
</evidence>
<dbReference type="EMBL" id="BPLR01014042">
    <property type="protein sequence ID" value="GIY65885.1"/>
    <property type="molecule type" value="Genomic_DNA"/>
</dbReference>
<dbReference type="Proteomes" id="UP001054945">
    <property type="component" value="Unassembled WGS sequence"/>
</dbReference>
<gene>
    <name evidence="1" type="ORF">CEXT_798111</name>
</gene>
<evidence type="ECO:0000313" key="2">
    <source>
        <dbReference type="Proteomes" id="UP001054945"/>
    </source>
</evidence>